<dbReference type="KEGG" id="dtn:DTL3_1003"/>
<evidence type="ECO:0000256" key="1">
    <source>
        <dbReference type="ARBA" id="ARBA00005709"/>
    </source>
</evidence>
<comment type="subcellular location">
    <subcellularLocation>
        <location evidence="3">Secreted</location>
    </subcellularLocation>
    <subcellularLocation>
        <location evidence="3">Bacterial flagellum</location>
    </subcellularLocation>
</comment>
<dbReference type="EMBL" id="LN824141">
    <property type="protein sequence ID" value="CEP78307.1"/>
    <property type="molecule type" value="Genomic_DNA"/>
</dbReference>
<keyword evidence="3" id="KW-0964">Secreted</keyword>
<dbReference type="PANTHER" id="PTHR42792">
    <property type="entry name" value="FLAGELLIN"/>
    <property type="match status" value="1"/>
</dbReference>
<dbReference type="AlphaFoldDB" id="A0A0C7NR61"/>
<dbReference type="Proteomes" id="UP000032809">
    <property type="component" value="Chromosome I"/>
</dbReference>
<keyword evidence="2 3" id="KW-0975">Bacterial flagellum</keyword>
<name>A0A0C7NR61_DEFTU</name>
<evidence type="ECO:0000256" key="3">
    <source>
        <dbReference type="RuleBase" id="RU362073"/>
    </source>
</evidence>
<dbReference type="GO" id="GO:0009288">
    <property type="term" value="C:bacterial-type flagellum"/>
    <property type="evidence" value="ECO:0007669"/>
    <property type="project" value="UniProtKB-SubCell"/>
</dbReference>
<dbReference type="GO" id="GO:0005198">
    <property type="term" value="F:structural molecule activity"/>
    <property type="evidence" value="ECO:0007669"/>
    <property type="project" value="UniProtKB-UniRule"/>
</dbReference>
<keyword evidence="6" id="KW-0282">Flagellum</keyword>
<dbReference type="SUPFAM" id="SSF64518">
    <property type="entry name" value="Phase 1 flagellin"/>
    <property type="match status" value="1"/>
</dbReference>
<dbReference type="InterPro" id="IPR046358">
    <property type="entry name" value="Flagellin_C"/>
</dbReference>
<evidence type="ECO:0000259" key="4">
    <source>
        <dbReference type="Pfam" id="PF00669"/>
    </source>
</evidence>
<dbReference type="Gene3D" id="1.20.1330.10">
    <property type="entry name" value="f41 fragment of flagellin, N-terminal domain"/>
    <property type="match status" value="2"/>
</dbReference>
<protein>
    <recommendedName>
        <fullName evidence="3">Flagellin</fullName>
    </recommendedName>
</protein>
<proteinExistence type="inferred from homology"/>
<dbReference type="PATRIC" id="fig|1006576.9.peg.992"/>
<keyword evidence="7" id="KW-1185">Reference proteome</keyword>
<dbReference type="STRING" id="1006576.DTL3_1003"/>
<dbReference type="Pfam" id="PF00669">
    <property type="entry name" value="Flagellin_N"/>
    <property type="match status" value="1"/>
</dbReference>
<dbReference type="InterPro" id="IPR001029">
    <property type="entry name" value="Flagellin_N"/>
</dbReference>
<evidence type="ECO:0000256" key="2">
    <source>
        <dbReference type="ARBA" id="ARBA00023143"/>
    </source>
</evidence>
<evidence type="ECO:0000259" key="5">
    <source>
        <dbReference type="Pfam" id="PF00700"/>
    </source>
</evidence>
<dbReference type="Pfam" id="PF00700">
    <property type="entry name" value="Flagellin_C"/>
    <property type="match status" value="1"/>
</dbReference>
<accession>A0A0C7NR61</accession>
<evidence type="ECO:0000313" key="7">
    <source>
        <dbReference type="Proteomes" id="UP000032809"/>
    </source>
</evidence>
<dbReference type="PANTHER" id="PTHR42792:SF2">
    <property type="entry name" value="FLAGELLIN"/>
    <property type="match status" value="1"/>
</dbReference>
<keyword evidence="6" id="KW-0969">Cilium</keyword>
<evidence type="ECO:0000313" key="6">
    <source>
        <dbReference type="EMBL" id="CEP78307.1"/>
    </source>
</evidence>
<reference evidence="7" key="1">
    <citation type="submission" date="2014-11" db="EMBL/GenBank/DDBJ databases">
        <authorList>
            <person name="Wibberg D."/>
        </authorList>
    </citation>
    <scope>NUCLEOTIDE SEQUENCE [LARGE SCALE GENOMIC DNA]</scope>
    <source>
        <strain evidence="7">L3</strain>
    </source>
</reference>
<dbReference type="Gene3D" id="6.10.10.10">
    <property type="entry name" value="Flagellar export chaperone, C-terminal domain"/>
    <property type="match status" value="1"/>
</dbReference>
<keyword evidence="6" id="KW-0966">Cell projection</keyword>
<sequence>MRINQNINALKAWRSLDNVSSSMGKTLERLSTGLRINRAGDDAAGLSMSEKMRAQISGLNMAVKNAQDSISLIQTAEGALTETHSILQRMRELAVQSANDTNVDVDRDAIQKEIDQLAAEITRIAETTQFNAIDLLKGSFSAKFHIGANEGQNVELNIGNMRASALQIGTDYTAATVNGHSVLRDKNGNVKAIWYEGGYFDEEGNLILGANGQYTVNGDSLFYNGEEVAVWKDAQQVTQEGYFDSEGNLITSINGPLTAATVGSNYVLKGANGDVVGTWYDKGYVDINGNVIFPLSEEDLAELDEITINSVKYIPVNYTTDTYQVNEYEKQDFYSVYDGDTYYLSTTWSVNDKFAVWIEGDDLGPVTISGYYDGENLIYARETHFEYGNIYALVHEDENLAKYAFYDDNNGFYYSVGDDPVKVYSTNAPHNVDNVYVLEDEDEGKILGSWYENQAGTSGFYNEDENLIYASSDLQELGEIFFLEDSNGKPAAAWYGLAALLPNGEFASQTGYFDSEGNLIFPSNEPIPDSEKELYGLVVDGTKMITATLDDLDKENIGYYSDDGIFLLKSTNPLSPGETALDLEIGSWREEVFSTEAGYYYEDTLLWKTDSPFDVDDLNNWKSFEEAGFEVGYYDPEGKLIFATNMAFENDRRITKGIDVSTQEAADEAISKIDNAINYVSNERSNLGAMQNRLEHTIRNLQVSSENLSAAESRIRDADMAKEIMEFTKQQILMQTSNAMLAQSNTIPQNVLKLLQ</sequence>
<feature type="domain" description="Flagellin C-terminal" evidence="5">
    <location>
        <begin position="670"/>
        <end position="755"/>
    </location>
</feature>
<feature type="domain" description="Flagellin N-terminal" evidence="4">
    <location>
        <begin position="3"/>
        <end position="140"/>
    </location>
</feature>
<dbReference type="InterPro" id="IPR042187">
    <property type="entry name" value="Flagellin_C_sub2"/>
</dbReference>
<comment type="function">
    <text evidence="3">Flagellin is the subunit protein which polymerizes to form the filaments of bacterial flagella.</text>
</comment>
<comment type="similarity">
    <text evidence="1 3">Belongs to the bacterial flagellin family.</text>
</comment>
<dbReference type="PRINTS" id="PR00207">
    <property type="entry name" value="FLAGELLIN"/>
</dbReference>
<dbReference type="GO" id="GO:0005576">
    <property type="term" value="C:extracellular region"/>
    <property type="evidence" value="ECO:0007669"/>
    <property type="project" value="UniProtKB-SubCell"/>
</dbReference>
<dbReference type="HOGENOM" id="CLU_011142_3_0_0"/>
<organism evidence="6 7">
    <name type="scientific">Defluviitoga tunisiensis</name>
    <dbReference type="NCBI Taxonomy" id="1006576"/>
    <lineage>
        <taxon>Bacteria</taxon>
        <taxon>Thermotogati</taxon>
        <taxon>Thermotogota</taxon>
        <taxon>Thermotogae</taxon>
        <taxon>Petrotogales</taxon>
        <taxon>Petrotogaceae</taxon>
        <taxon>Defluviitoga</taxon>
    </lineage>
</organism>
<gene>
    <name evidence="6" type="primary">flgL1</name>
    <name evidence="6" type="ORF">DTL3_1003</name>
</gene>
<dbReference type="InterPro" id="IPR001492">
    <property type="entry name" value="Flagellin"/>
</dbReference>